<evidence type="ECO:0000256" key="1">
    <source>
        <dbReference type="ARBA" id="ARBA00022741"/>
    </source>
</evidence>
<dbReference type="InterPro" id="IPR012401">
    <property type="entry name" value="DNA-bd_MutS2_arc"/>
</dbReference>
<dbReference type="HAMAP" id="MF_00971">
    <property type="entry name" value="MutS2_archaea"/>
    <property type="match status" value="1"/>
</dbReference>
<evidence type="ECO:0000313" key="8">
    <source>
        <dbReference type="Proteomes" id="UP000002613"/>
    </source>
</evidence>
<feature type="coiled-coil region" evidence="5">
    <location>
        <begin position="145"/>
        <end position="182"/>
    </location>
</feature>
<keyword evidence="8" id="KW-1185">Reference proteome</keyword>
<keyword evidence="2 4" id="KW-0067">ATP-binding</keyword>
<dbReference type="SUPFAM" id="SSF52540">
    <property type="entry name" value="P-loop containing nucleoside triphosphate hydrolases"/>
    <property type="match status" value="1"/>
</dbReference>
<dbReference type="PANTHER" id="PTHR11361:SF125">
    <property type="entry name" value="DNA-BINDING PROTEIN MUTS2"/>
    <property type="match status" value="1"/>
</dbReference>
<accession>D3S151</accession>
<feature type="binding site" evidence="4">
    <location>
        <begin position="352"/>
        <end position="359"/>
    </location>
    <ligand>
        <name>ATP</name>
        <dbReference type="ChEBI" id="CHEBI:30616"/>
    </ligand>
</feature>
<protein>
    <recommendedName>
        <fullName evidence="4">DNA-binding protein MutS2</fullName>
    </recommendedName>
</protein>
<evidence type="ECO:0000259" key="6">
    <source>
        <dbReference type="SMART" id="SM00534"/>
    </source>
</evidence>
<reference evidence="8" key="1">
    <citation type="submission" date="2010-02" db="EMBL/GenBank/DDBJ databases">
        <title>Complete sequence of Ferroglobus placidus DSM 10642.</title>
        <authorList>
            <consortium name="US DOE Joint Genome Institute"/>
            <person name="Lucas S."/>
            <person name="Copeland A."/>
            <person name="Lapidus A."/>
            <person name="Cheng J.-F."/>
            <person name="Bruce D."/>
            <person name="Goodwin L."/>
            <person name="Pitluck S."/>
            <person name="Saunders E."/>
            <person name="Brettin T."/>
            <person name="Detter J.C."/>
            <person name="Han C."/>
            <person name="Tapia R."/>
            <person name="Larimer F."/>
            <person name="Land M."/>
            <person name="Hauser L."/>
            <person name="Kyrpides N."/>
            <person name="Ivanova N."/>
            <person name="Holmes D."/>
            <person name="Lovley D."/>
            <person name="Kyrpides N."/>
            <person name="Anderson I.J."/>
            <person name="Woyke T."/>
        </authorList>
    </citation>
    <scope>NUCLEOTIDE SEQUENCE [LARGE SCALE GENOMIC DNA]</scope>
    <source>
        <strain evidence="8">DSM 10642 / AEDII12DO</strain>
    </source>
</reference>
<dbReference type="Proteomes" id="UP000002613">
    <property type="component" value="Chromosome"/>
</dbReference>
<dbReference type="PANTHER" id="PTHR11361">
    <property type="entry name" value="DNA MISMATCH REPAIR PROTEIN MUTS FAMILY MEMBER"/>
    <property type="match status" value="1"/>
</dbReference>
<dbReference type="RefSeq" id="WP_012964636.1">
    <property type="nucleotide sequence ID" value="NC_013849.1"/>
</dbReference>
<dbReference type="PaxDb" id="589924-Ferp_0098"/>
<dbReference type="eggNOG" id="arCOG02895">
    <property type="taxonomic scope" value="Archaea"/>
</dbReference>
<reference evidence="7 8" key="2">
    <citation type="journal article" date="2011" name="Stand. Genomic Sci.">
        <title>Complete genome sequence of Ferroglobus placidus AEDII12DO.</title>
        <authorList>
            <person name="Anderson I."/>
            <person name="Risso C."/>
            <person name="Holmes D."/>
            <person name="Lucas S."/>
            <person name="Copeland A."/>
            <person name="Lapidus A."/>
            <person name="Cheng J.F."/>
            <person name="Bruce D."/>
            <person name="Goodwin L."/>
            <person name="Pitluck S."/>
            <person name="Saunders E."/>
            <person name="Brettin T."/>
            <person name="Detter J.C."/>
            <person name="Han C."/>
            <person name="Tapia R."/>
            <person name="Larimer F."/>
            <person name="Land M."/>
            <person name="Hauser L."/>
            <person name="Woyke T."/>
            <person name="Lovley D."/>
            <person name="Kyrpides N."/>
            <person name="Ivanova N."/>
        </authorList>
    </citation>
    <scope>NUCLEOTIDE SEQUENCE [LARGE SCALE GENOMIC DNA]</scope>
    <source>
        <strain evidence="8">DSM 10642 / AEDII12DO</strain>
    </source>
</reference>
<dbReference type="KEGG" id="fpl:Ferp_0098"/>
<comment type="similarity">
    <text evidence="4">Belongs to the DNA mismatch repair MutS family. Archaeal Muts2 subfamily.</text>
</comment>
<dbReference type="InterPro" id="IPR000432">
    <property type="entry name" value="DNA_mismatch_repair_MutS_C"/>
</dbReference>
<gene>
    <name evidence="4" type="primary">mutS2</name>
    <name evidence="7" type="ordered locus">Ferp_0098</name>
</gene>
<dbReference type="HOGENOM" id="CLU_026764_0_0_2"/>
<dbReference type="AlphaFoldDB" id="D3S151"/>
<evidence type="ECO:0000256" key="2">
    <source>
        <dbReference type="ARBA" id="ARBA00022840"/>
    </source>
</evidence>
<comment type="function">
    <text evidence="4">Has ATPase and non-specific DNA-binding activities.</text>
</comment>
<keyword evidence="3 4" id="KW-0238">DNA-binding</keyword>
<dbReference type="GO" id="GO:0006298">
    <property type="term" value="P:mismatch repair"/>
    <property type="evidence" value="ECO:0007669"/>
    <property type="project" value="InterPro"/>
</dbReference>
<dbReference type="PIRSF" id="PIRSF029254">
    <property type="entry name" value="MutS_C_archaeal"/>
    <property type="match status" value="1"/>
</dbReference>
<dbReference type="SMART" id="SM00534">
    <property type="entry name" value="MUTSac"/>
    <property type="match status" value="1"/>
</dbReference>
<comment type="cofactor">
    <cofactor evidence="4">
        <name>a divalent metal cation</name>
        <dbReference type="ChEBI" id="CHEBI:60240"/>
    </cofactor>
</comment>
<dbReference type="InterPro" id="IPR045076">
    <property type="entry name" value="MutS"/>
</dbReference>
<evidence type="ECO:0000313" key="7">
    <source>
        <dbReference type="EMBL" id="ADC64287.1"/>
    </source>
</evidence>
<sequence length="536" mass="62371">MKLRGDAREIYGKVVNYLKTEAKVREAEEELKKFDLVSDREEILKRQKVVKELIEKAQKVSFEDLTKLSYFEFKKRFFEDRCYIAKDEDEYEKALKIGVCEVRFSPAPFTLLLNYDIEAEPKIEHLAPEIFVVPLLQNLHSLKLLSEMEKKVDGKEEVAKILEEVERVKELYERVKEVEEMETAVHEILVQLNERIEERLENVKIILSGKEVLSLAERAFEKIRDVIEEEVKAAEEKIYEKFGIYENVFTISYPIEVNEEKLRELKKKLEERHAIDFYFACRRIVEKYDLKGLNEKIKKYRSLALYKVLQDFAFPEIGEGLRIFKGKNLFIDNPQPIDYYLDERNRIAILTGANSGGKTSLLELVCQIVILAHMGLPVNAERAEVRVFDELFFFKRKKMSYGSGAFENTIKSFARAISSKGRKLILVDEFEAITEPGAAVKILKKILELIHSAGDYAIVVSHLGEELSKLDFVRVDGIEAVGLDENFRLIVNRQPIFGKIGRSTPELIVEKLRRTSKGREKEVYEKIAEAFYDIRR</sequence>
<evidence type="ECO:0000256" key="5">
    <source>
        <dbReference type="SAM" id="Coils"/>
    </source>
</evidence>
<dbReference type="STRING" id="589924.Ferp_0098"/>
<dbReference type="Gene3D" id="3.40.50.300">
    <property type="entry name" value="P-loop containing nucleotide triphosphate hydrolases"/>
    <property type="match status" value="1"/>
</dbReference>
<dbReference type="EMBL" id="CP001899">
    <property type="protein sequence ID" value="ADC64287.1"/>
    <property type="molecule type" value="Genomic_DNA"/>
</dbReference>
<feature type="domain" description="DNA mismatch repair proteins mutS family" evidence="6">
    <location>
        <begin position="345"/>
        <end position="536"/>
    </location>
</feature>
<dbReference type="GO" id="GO:0016787">
    <property type="term" value="F:hydrolase activity"/>
    <property type="evidence" value="ECO:0007669"/>
    <property type="project" value="UniProtKB-KW"/>
</dbReference>
<evidence type="ECO:0000256" key="3">
    <source>
        <dbReference type="ARBA" id="ARBA00023125"/>
    </source>
</evidence>
<keyword evidence="1 4" id="KW-0547">Nucleotide-binding</keyword>
<keyword evidence="5" id="KW-0175">Coiled coil</keyword>
<dbReference type="GeneID" id="8777590"/>
<organism evidence="7 8">
    <name type="scientific">Ferroglobus placidus (strain DSM 10642 / AEDII12DO)</name>
    <dbReference type="NCBI Taxonomy" id="589924"/>
    <lineage>
        <taxon>Archaea</taxon>
        <taxon>Methanobacteriati</taxon>
        <taxon>Methanobacteriota</taxon>
        <taxon>Archaeoglobi</taxon>
        <taxon>Archaeoglobales</taxon>
        <taxon>Archaeoglobaceae</taxon>
        <taxon>Ferroglobus</taxon>
    </lineage>
</organism>
<dbReference type="GO" id="GO:0030983">
    <property type="term" value="F:mismatched DNA binding"/>
    <property type="evidence" value="ECO:0007669"/>
    <property type="project" value="InterPro"/>
</dbReference>
<dbReference type="GO" id="GO:0140664">
    <property type="term" value="F:ATP-dependent DNA damage sensor activity"/>
    <property type="evidence" value="ECO:0007669"/>
    <property type="project" value="InterPro"/>
</dbReference>
<evidence type="ECO:0000256" key="4">
    <source>
        <dbReference type="HAMAP-Rule" id="MF_00971"/>
    </source>
</evidence>
<name>D3S151_FERPA</name>
<dbReference type="InterPro" id="IPR027417">
    <property type="entry name" value="P-loop_NTPase"/>
</dbReference>
<dbReference type="Pfam" id="PF00488">
    <property type="entry name" value="MutS_V"/>
    <property type="match status" value="1"/>
</dbReference>
<keyword evidence="4" id="KW-0378">Hydrolase</keyword>
<proteinExistence type="inferred from homology"/>
<dbReference type="GO" id="GO:0005524">
    <property type="term" value="F:ATP binding"/>
    <property type="evidence" value="ECO:0007669"/>
    <property type="project" value="UniProtKB-UniRule"/>
</dbReference>
<dbReference type="OrthoDB" id="15514at2157"/>